<protein>
    <submittedName>
        <fullName evidence="1">Peptidase</fullName>
    </submittedName>
</protein>
<keyword evidence="2" id="KW-1185">Reference proteome</keyword>
<dbReference type="InterPro" id="IPR029055">
    <property type="entry name" value="Ntn_hydrolases_N"/>
</dbReference>
<dbReference type="Gene3D" id="3.60.20.10">
    <property type="entry name" value="Glutamine Phosphoribosylpyrophosphate, subunit 1, domain 1"/>
    <property type="match status" value="1"/>
</dbReference>
<organism evidence="1 2">
    <name type="scientific">Marivivens niveibacter</name>
    <dbReference type="NCBI Taxonomy" id="1930667"/>
    <lineage>
        <taxon>Bacteria</taxon>
        <taxon>Pseudomonadati</taxon>
        <taxon>Pseudomonadota</taxon>
        <taxon>Alphaproteobacteria</taxon>
        <taxon>Rhodobacterales</taxon>
        <taxon>Paracoccaceae</taxon>
        <taxon>Marivivens group</taxon>
        <taxon>Marivivens</taxon>
    </lineage>
</organism>
<dbReference type="Proteomes" id="UP000194664">
    <property type="component" value="Unassembled WGS sequence"/>
</dbReference>
<dbReference type="CDD" id="cd03765">
    <property type="entry name" value="proteasome_beta_bacterial"/>
    <property type="match status" value="1"/>
</dbReference>
<proteinExistence type="predicted"/>
<dbReference type="OrthoDB" id="9786336at2"/>
<sequence>MTYCVGMRLNRGLIFMSDTRTNAGVDNISTFNKMFTFEIPGERMITLMTAGNLATTQAVISMLQERSKAPDDRNPSILEAPSMFQVARIVGDTLRSVIALNADAGQRADSSFNATIIVGGQIKGSEPRLFLIYPEGNFIEASDDTPFFQIGETKYGRPILVRAYDPDMSWEAAVKLLMVSFDSTIKANLGVGLPLDLMTYETDSMEIGHKKRIEADNVHYRAISDGWGDALKSAFDQLPDIKL</sequence>
<dbReference type="AlphaFoldDB" id="A0A251WZ24"/>
<dbReference type="GO" id="GO:0051603">
    <property type="term" value="P:proteolysis involved in protein catabolic process"/>
    <property type="evidence" value="ECO:0007669"/>
    <property type="project" value="InterPro"/>
</dbReference>
<evidence type="ECO:0000313" key="1">
    <source>
        <dbReference type="EMBL" id="OUD09596.1"/>
    </source>
</evidence>
<comment type="caution">
    <text evidence="1">The sequence shown here is derived from an EMBL/GenBank/DDBJ whole genome shotgun (WGS) entry which is preliminary data.</text>
</comment>
<dbReference type="RefSeq" id="WP_086450931.1">
    <property type="nucleotide sequence ID" value="NZ_MSPP01000002.1"/>
</dbReference>
<accession>A0A251WZ24</accession>
<dbReference type="Pfam" id="PF00227">
    <property type="entry name" value="Proteasome"/>
    <property type="match status" value="1"/>
</dbReference>
<dbReference type="InterPro" id="IPR016545">
    <property type="entry name" value="UCP009120_prtse"/>
</dbReference>
<dbReference type="InterPro" id="IPR001353">
    <property type="entry name" value="Proteasome_sua/b"/>
</dbReference>
<dbReference type="EMBL" id="MSPP01000002">
    <property type="protein sequence ID" value="OUD09596.1"/>
    <property type="molecule type" value="Genomic_DNA"/>
</dbReference>
<reference evidence="1 2" key="1">
    <citation type="submission" date="2016-12" db="EMBL/GenBank/DDBJ databases">
        <title>The draft genome sequence of HSLHS2.</title>
        <authorList>
            <person name="Hu D."/>
            <person name="Wang L."/>
            <person name="Shao Z."/>
        </authorList>
    </citation>
    <scope>NUCLEOTIDE SEQUENCE [LARGE SCALE GENOMIC DNA]</scope>
    <source>
        <strain evidence="1">MCCC 1A06712</strain>
    </source>
</reference>
<dbReference type="PIRSF" id="PIRSF009120">
    <property type="entry name" value="UCP009120_prtse"/>
    <property type="match status" value="1"/>
</dbReference>
<dbReference type="GO" id="GO:0005839">
    <property type="term" value="C:proteasome core complex"/>
    <property type="evidence" value="ECO:0007669"/>
    <property type="project" value="InterPro"/>
</dbReference>
<dbReference type="SUPFAM" id="SSF56235">
    <property type="entry name" value="N-terminal nucleophile aminohydrolases (Ntn hydrolases)"/>
    <property type="match status" value="1"/>
</dbReference>
<name>A0A251WZ24_9RHOB</name>
<evidence type="ECO:0000313" key="2">
    <source>
        <dbReference type="Proteomes" id="UP000194664"/>
    </source>
</evidence>
<gene>
    <name evidence="1" type="ORF">BVC71_07050</name>
</gene>